<dbReference type="PANTHER" id="PTHR43478">
    <property type="entry name" value="NA+/H+ ANTIPORTER-RELATED"/>
    <property type="match status" value="1"/>
</dbReference>
<feature type="transmembrane region" description="Helical" evidence="6">
    <location>
        <begin position="280"/>
        <end position="298"/>
    </location>
</feature>
<feature type="transmembrane region" description="Helical" evidence="6">
    <location>
        <begin position="63"/>
        <end position="81"/>
    </location>
</feature>
<feature type="transmembrane region" description="Helical" evidence="6">
    <location>
        <begin position="377"/>
        <end position="395"/>
    </location>
</feature>
<evidence type="ECO:0000313" key="9">
    <source>
        <dbReference type="Proteomes" id="UP000610760"/>
    </source>
</evidence>
<feature type="transmembrane region" description="Helical" evidence="6">
    <location>
        <begin position="24"/>
        <end position="42"/>
    </location>
</feature>
<proteinExistence type="predicted"/>
<keyword evidence="5 6" id="KW-0472">Membrane</keyword>
<feature type="transmembrane region" description="Helical" evidence="6">
    <location>
        <begin position="401"/>
        <end position="420"/>
    </location>
</feature>
<evidence type="ECO:0000313" key="8">
    <source>
        <dbReference type="EMBL" id="MBC8559325.1"/>
    </source>
</evidence>
<evidence type="ECO:0000256" key="6">
    <source>
        <dbReference type="SAM" id="Phobius"/>
    </source>
</evidence>
<sequence length="503" mass="53379">MVGTFWALVPPIIAIGLALITKEVYFSLLLGILAGGLFYTNFHIGETMETCINVMSEKVGENVPILIFLVLLGMIVALVTKSGASRAYGKWATKSIKTQRGALFATAGLGALIFVDDYFNCLTVGTVMGPVTDRHKVSRAKLAYIIDATAAPVCIIAPISSWAAAVTSSLPEGSTIDGFNLFLRTIPFNLYALLTLLMVAFIIFFKFDFSKMKKYQTAHEKEGSHFEIEEEDDGKKGKICDLIIPIIMLIVVCILCMLYTGGILEGKGIIAAFSDCSAGMSLAMGGFISIVLIGLLYLPRKIITFTEFAESLVEGFKAMVPAILILTLAWTLSGLCRAEYLDAGGFVGNLVGGSSMAMGLMPAILFLVALGLAFATGTSWGTFSILVPIAMAIFGGQDSQILVISVAAILAGAVCGDHISPISDTTILSSAGARCNHLDHVSTQIPYALLVAGVCFVGYLISGLTGNGWLGLGFGIVALIVILTVIMQTQKNRAVQKADTENS</sequence>
<feature type="transmembrane region" description="Helical" evidence="6">
    <location>
        <begin position="319"/>
        <end position="340"/>
    </location>
</feature>
<feature type="transmembrane region" description="Helical" evidence="6">
    <location>
        <begin position="441"/>
        <end position="462"/>
    </location>
</feature>
<feature type="transmembrane region" description="Helical" evidence="6">
    <location>
        <begin position="186"/>
        <end position="205"/>
    </location>
</feature>
<protein>
    <submittedName>
        <fullName evidence="8">Na+/H+ antiporter NhaC family protein</fullName>
    </submittedName>
</protein>
<gene>
    <name evidence="8" type="ORF">H8710_04485</name>
</gene>
<evidence type="ECO:0000256" key="3">
    <source>
        <dbReference type="ARBA" id="ARBA00022692"/>
    </source>
</evidence>
<feature type="transmembrane region" description="Helical" evidence="6">
    <location>
        <begin position="101"/>
        <end position="121"/>
    </location>
</feature>
<evidence type="ECO:0000256" key="5">
    <source>
        <dbReference type="ARBA" id="ARBA00023136"/>
    </source>
</evidence>
<keyword evidence="2" id="KW-1003">Cell membrane</keyword>
<keyword evidence="3 6" id="KW-0812">Transmembrane</keyword>
<evidence type="ECO:0000259" key="7">
    <source>
        <dbReference type="Pfam" id="PF03553"/>
    </source>
</evidence>
<comment type="subcellular location">
    <subcellularLocation>
        <location evidence="1">Cell membrane</location>
        <topology evidence="1">Multi-pass membrane protein</topology>
    </subcellularLocation>
</comment>
<dbReference type="PANTHER" id="PTHR43478:SF1">
    <property type="entry name" value="NA+_H+ ANTIPORTER NHAC-LIKE C-TERMINAL DOMAIN-CONTAINING PROTEIN"/>
    <property type="match status" value="1"/>
</dbReference>
<dbReference type="EMBL" id="JACRSV010000001">
    <property type="protein sequence ID" value="MBC8559325.1"/>
    <property type="molecule type" value="Genomic_DNA"/>
</dbReference>
<feature type="transmembrane region" description="Helical" evidence="6">
    <location>
        <begin position="242"/>
        <end position="260"/>
    </location>
</feature>
<feature type="transmembrane region" description="Helical" evidence="6">
    <location>
        <begin position="468"/>
        <end position="487"/>
    </location>
</feature>
<keyword evidence="9" id="KW-1185">Reference proteome</keyword>
<keyword evidence="4 6" id="KW-1133">Transmembrane helix</keyword>
<comment type="caution">
    <text evidence="8">The sequence shown here is derived from an EMBL/GenBank/DDBJ whole genome shotgun (WGS) entry which is preliminary data.</text>
</comment>
<name>A0A926E4F0_9FIRM</name>
<dbReference type="AlphaFoldDB" id="A0A926E4F0"/>
<evidence type="ECO:0000256" key="4">
    <source>
        <dbReference type="ARBA" id="ARBA00022989"/>
    </source>
</evidence>
<evidence type="ECO:0000256" key="1">
    <source>
        <dbReference type="ARBA" id="ARBA00004651"/>
    </source>
</evidence>
<dbReference type="Proteomes" id="UP000610760">
    <property type="component" value="Unassembled WGS sequence"/>
</dbReference>
<dbReference type="RefSeq" id="WP_249294224.1">
    <property type="nucleotide sequence ID" value="NZ_JACRSV010000001.1"/>
</dbReference>
<dbReference type="Pfam" id="PF03553">
    <property type="entry name" value="Na_H_antiporter"/>
    <property type="match status" value="1"/>
</dbReference>
<dbReference type="InterPro" id="IPR018461">
    <property type="entry name" value="Na/H_Antiport_NhaC-like_C"/>
</dbReference>
<dbReference type="GO" id="GO:0005886">
    <property type="term" value="C:plasma membrane"/>
    <property type="evidence" value="ECO:0007669"/>
    <property type="project" value="UniProtKB-SubCell"/>
</dbReference>
<reference evidence="8" key="1">
    <citation type="submission" date="2020-08" db="EMBL/GenBank/DDBJ databases">
        <title>Genome public.</title>
        <authorList>
            <person name="Liu C."/>
            <person name="Sun Q."/>
        </authorList>
    </citation>
    <scope>NUCLEOTIDE SEQUENCE</scope>
    <source>
        <strain evidence="8">NSJ-33</strain>
    </source>
</reference>
<feature type="domain" description="Na+/H+ antiporter NhaC-like C-terminal" evidence="7">
    <location>
        <begin position="154"/>
        <end position="463"/>
    </location>
</feature>
<organism evidence="8 9">
    <name type="scientific">Fumia xinanensis</name>
    <dbReference type="NCBI Taxonomy" id="2763659"/>
    <lineage>
        <taxon>Bacteria</taxon>
        <taxon>Bacillati</taxon>
        <taxon>Bacillota</taxon>
        <taxon>Clostridia</taxon>
        <taxon>Eubacteriales</taxon>
        <taxon>Oscillospiraceae</taxon>
        <taxon>Fumia</taxon>
    </lineage>
</organism>
<evidence type="ECO:0000256" key="2">
    <source>
        <dbReference type="ARBA" id="ARBA00022475"/>
    </source>
</evidence>
<feature type="transmembrane region" description="Helical" evidence="6">
    <location>
        <begin position="346"/>
        <end position="370"/>
    </location>
</feature>
<feature type="transmembrane region" description="Helical" evidence="6">
    <location>
        <begin position="142"/>
        <end position="166"/>
    </location>
</feature>
<accession>A0A926E4F0</accession>